<evidence type="ECO:0000313" key="3">
    <source>
        <dbReference type="EMBL" id="GAA4793665.1"/>
    </source>
</evidence>
<dbReference type="RefSeq" id="WP_345615960.1">
    <property type="nucleotide sequence ID" value="NZ_BAABJV010000022.1"/>
</dbReference>
<organism evidence="3 4">
    <name type="scientific">Streptomyces sanyensis</name>
    <dbReference type="NCBI Taxonomy" id="568869"/>
    <lineage>
        <taxon>Bacteria</taxon>
        <taxon>Bacillati</taxon>
        <taxon>Actinomycetota</taxon>
        <taxon>Actinomycetes</taxon>
        <taxon>Kitasatosporales</taxon>
        <taxon>Streptomycetaceae</taxon>
        <taxon>Streptomyces</taxon>
    </lineage>
</organism>
<gene>
    <name evidence="3" type="ORF">GCM10023329_52540</name>
</gene>
<feature type="compositionally biased region" description="Low complexity" evidence="1">
    <location>
        <begin position="331"/>
        <end position="340"/>
    </location>
</feature>
<evidence type="ECO:0000313" key="4">
    <source>
        <dbReference type="Proteomes" id="UP001501147"/>
    </source>
</evidence>
<dbReference type="InterPro" id="IPR050471">
    <property type="entry name" value="AB_hydrolase"/>
</dbReference>
<dbReference type="Pfam" id="PF12697">
    <property type="entry name" value="Abhydrolase_6"/>
    <property type="match status" value="1"/>
</dbReference>
<dbReference type="Gene3D" id="3.40.50.1820">
    <property type="entry name" value="alpha/beta hydrolase"/>
    <property type="match status" value="1"/>
</dbReference>
<dbReference type="PANTHER" id="PTHR43433">
    <property type="entry name" value="HYDROLASE, ALPHA/BETA FOLD FAMILY PROTEIN"/>
    <property type="match status" value="1"/>
</dbReference>
<dbReference type="SUPFAM" id="SSF53474">
    <property type="entry name" value="alpha/beta-Hydrolases"/>
    <property type="match status" value="1"/>
</dbReference>
<evidence type="ECO:0000259" key="2">
    <source>
        <dbReference type="Pfam" id="PF12697"/>
    </source>
</evidence>
<feature type="compositionally biased region" description="Low complexity" evidence="1">
    <location>
        <begin position="297"/>
        <end position="308"/>
    </location>
</feature>
<feature type="compositionally biased region" description="Low complexity" evidence="1">
    <location>
        <begin position="315"/>
        <end position="324"/>
    </location>
</feature>
<name>A0ABP9BCZ9_9ACTN</name>
<keyword evidence="4" id="KW-1185">Reference proteome</keyword>
<dbReference type="EMBL" id="BAABJV010000022">
    <property type="protein sequence ID" value="GAA4793665.1"/>
    <property type="molecule type" value="Genomic_DNA"/>
</dbReference>
<feature type="domain" description="AB hydrolase-1" evidence="2">
    <location>
        <begin position="41"/>
        <end position="284"/>
    </location>
</feature>
<dbReference type="GO" id="GO:0016787">
    <property type="term" value="F:hydrolase activity"/>
    <property type="evidence" value="ECO:0007669"/>
    <property type="project" value="UniProtKB-KW"/>
</dbReference>
<reference evidence="4" key="1">
    <citation type="journal article" date="2019" name="Int. J. Syst. Evol. Microbiol.">
        <title>The Global Catalogue of Microorganisms (GCM) 10K type strain sequencing project: providing services to taxonomists for standard genome sequencing and annotation.</title>
        <authorList>
            <consortium name="The Broad Institute Genomics Platform"/>
            <consortium name="The Broad Institute Genome Sequencing Center for Infectious Disease"/>
            <person name="Wu L."/>
            <person name="Ma J."/>
        </authorList>
    </citation>
    <scope>NUCLEOTIDE SEQUENCE [LARGE SCALE GENOMIC DNA]</scope>
    <source>
        <strain evidence="4">JCM 18324</strain>
    </source>
</reference>
<feature type="region of interest" description="Disordered" evidence="1">
    <location>
        <begin position="294"/>
        <end position="359"/>
    </location>
</feature>
<dbReference type="PRINTS" id="PR00111">
    <property type="entry name" value="ABHYDROLASE"/>
</dbReference>
<protein>
    <submittedName>
        <fullName evidence="3">Alpha/beta hydrolase</fullName>
    </submittedName>
</protein>
<dbReference type="InterPro" id="IPR000073">
    <property type="entry name" value="AB_hydrolase_1"/>
</dbReference>
<comment type="caution">
    <text evidence="3">The sequence shown here is derived from an EMBL/GenBank/DDBJ whole genome shotgun (WGS) entry which is preliminary data.</text>
</comment>
<dbReference type="Proteomes" id="UP001501147">
    <property type="component" value="Unassembled WGS sequence"/>
</dbReference>
<keyword evidence="3" id="KW-0378">Hydrolase</keyword>
<proteinExistence type="predicted"/>
<accession>A0ABP9BCZ9</accession>
<dbReference type="PANTHER" id="PTHR43433:SF1">
    <property type="entry name" value="BLL5160 PROTEIN"/>
    <property type="match status" value="1"/>
</dbReference>
<evidence type="ECO:0000256" key="1">
    <source>
        <dbReference type="SAM" id="MobiDB-lite"/>
    </source>
</evidence>
<sequence length="359" mass="36821">MSRPTRGTEAPPVADRELTAVSADGSRIHVEIHGPQGAPAVVLAHGWTCSTRFWDAQIRALAGDHRVIAYDQRGHGRSPLGPAGTDRLADDLEAVLSTALLPGERAVLAGHSMGGMTIMAAAARPVFRARAAAVLLCSTGSARLTDEARVVPLRPGRLRGRLTRAVLGARAPLGPVTPVSRRILKYATMGPASSPERVDACARIVHACPRDARVAWSEVLAGLDLDHGVRALDVPAVVVAGTVDRLTPLVHAKRLALDLPRCVELVELAGMGHMTPVEAPEAVTAKIRELVGTHGSTKAGTDGSTKAGTDGGAKAGTDGSTKAGTDGGAKAGTDGSTKAGTHGGAKTGTQGRSAKEETA</sequence>
<dbReference type="InterPro" id="IPR029058">
    <property type="entry name" value="AB_hydrolase_fold"/>
</dbReference>